<keyword evidence="4" id="KW-1185">Reference proteome</keyword>
<keyword evidence="1" id="KW-0732">Signal</keyword>
<feature type="domain" description="ThuA-like" evidence="2">
    <location>
        <begin position="53"/>
        <end position="233"/>
    </location>
</feature>
<reference evidence="4" key="1">
    <citation type="journal article" date="2019" name="Int. J. Syst. Evol. Microbiol.">
        <title>The Global Catalogue of Microorganisms (GCM) 10K type strain sequencing project: providing services to taxonomists for standard genome sequencing and annotation.</title>
        <authorList>
            <consortium name="The Broad Institute Genomics Platform"/>
            <consortium name="The Broad Institute Genome Sequencing Center for Infectious Disease"/>
            <person name="Wu L."/>
            <person name="Ma J."/>
        </authorList>
    </citation>
    <scope>NUCLEOTIDE SEQUENCE [LARGE SCALE GENOMIC DNA]</scope>
    <source>
        <strain evidence="4">CECT 7706</strain>
    </source>
</reference>
<accession>A0ABT8C451</accession>
<dbReference type="Pfam" id="PF06283">
    <property type="entry name" value="ThuA"/>
    <property type="match status" value="1"/>
</dbReference>
<evidence type="ECO:0000313" key="3">
    <source>
        <dbReference type="EMBL" id="MDN3686872.1"/>
    </source>
</evidence>
<sequence>MKATLLTLALTFLLTHLSLSQDLSVLVLTGGHGFNRTSFFEMMDALPGIRYTEMAHPEAREYFLEKHHGEFDVLIFYDMIQDISPEEKEGFEKLVQKGIGLVFLHHAIVSYQNWDFYRDILGGRYIENKGDPAIQSNYKHEVAFKARIVNRRNDILNGIKDFDIYDEIYGNVWISETVNPLLSTKHPGSMPILAWTQKPYRHTRSVYIQPGHGPEVFSHPMYRKILAQSIYWAAGK</sequence>
<feature type="signal peptide" evidence="1">
    <location>
        <begin position="1"/>
        <end position="20"/>
    </location>
</feature>
<name>A0ABT8C451_9BACT</name>
<proteinExistence type="predicted"/>
<dbReference type="PANTHER" id="PTHR40469">
    <property type="entry name" value="SECRETED GLYCOSYL HYDROLASE"/>
    <property type="match status" value="1"/>
</dbReference>
<gene>
    <name evidence="3" type="ORF">QWZ15_03425</name>
</gene>
<dbReference type="InterPro" id="IPR029010">
    <property type="entry name" value="ThuA-like"/>
</dbReference>
<dbReference type="InterPro" id="IPR029062">
    <property type="entry name" value="Class_I_gatase-like"/>
</dbReference>
<comment type="caution">
    <text evidence="3">The sequence shown here is derived from an EMBL/GenBank/DDBJ whole genome shotgun (WGS) entry which is preliminary data.</text>
</comment>
<dbReference type="Gene3D" id="3.40.50.880">
    <property type="match status" value="1"/>
</dbReference>
<dbReference type="PANTHER" id="PTHR40469:SF2">
    <property type="entry name" value="GALACTOSE-BINDING DOMAIN-LIKE SUPERFAMILY PROTEIN"/>
    <property type="match status" value="1"/>
</dbReference>
<evidence type="ECO:0000259" key="2">
    <source>
        <dbReference type="Pfam" id="PF06283"/>
    </source>
</evidence>
<feature type="chain" id="PRO_5046902881" evidence="1">
    <location>
        <begin position="21"/>
        <end position="236"/>
    </location>
</feature>
<dbReference type="SUPFAM" id="SSF52317">
    <property type="entry name" value="Class I glutamine amidotransferase-like"/>
    <property type="match status" value="1"/>
</dbReference>
<evidence type="ECO:0000313" key="4">
    <source>
        <dbReference type="Proteomes" id="UP001236663"/>
    </source>
</evidence>
<organism evidence="3 4">
    <name type="scientific">Cyclobacterium jeungdonense</name>
    <dbReference type="NCBI Taxonomy" id="708087"/>
    <lineage>
        <taxon>Bacteria</taxon>
        <taxon>Pseudomonadati</taxon>
        <taxon>Bacteroidota</taxon>
        <taxon>Cytophagia</taxon>
        <taxon>Cytophagales</taxon>
        <taxon>Cyclobacteriaceae</taxon>
        <taxon>Cyclobacterium</taxon>
    </lineage>
</organism>
<protein>
    <submittedName>
        <fullName evidence="3">ThuA domain-containing protein</fullName>
    </submittedName>
</protein>
<dbReference type="Proteomes" id="UP001236663">
    <property type="component" value="Unassembled WGS sequence"/>
</dbReference>
<dbReference type="EMBL" id="JAUFQS010000004">
    <property type="protein sequence ID" value="MDN3686872.1"/>
    <property type="molecule type" value="Genomic_DNA"/>
</dbReference>
<evidence type="ECO:0000256" key="1">
    <source>
        <dbReference type="SAM" id="SignalP"/>
    </source>
</evidence>
<dbReference type="RefSeq" id="WP_163383792.1">
    <property type="nucleotide sequence ID" value="NZ_JAUFQS010000004.1"/>
</dbReference>